<dbReference type="Proteomes" id="UP001301728">
    <property type="component" value="Unassembled WGS sequence"/>
</dbReference>
<sequence length="208" mass="23207">MWVFNHLSKITILTLSSFWLWSSIAVAEVNERHLTIDANTPSYNVLVQKAETLAKQSIEQAFKENSTLEAITIMILGERGGQTVPILRTRVTRSQWQANSDVSEWTRYFPPSQSLLGYRNNTPTQSTSRSVSPGRTPPQPTAQPPRSQPSASPVPPPPPQPTQTTAQPTQSNSPQTQPSPESPNVIRLEPRSSPRRRAREDDPGFRDD</sequence>
<name>A0ABU5TRE0_9CYAN</name>
<evidence type="ECO:0000256" key="1">
    <source>
        <dbReference type="SAM" id="MobiDB-lite"/>
    </source>
</evidence>
<evidence type="ECO:0000313" key="3">
    <source>
        <dbReference type="Proteomes" id="UP001301728"/>
    </source>
</evidence>
<feature type="compositionally biased region" description="Basic and acidic residues" evidence="1">
    <location>
        <begin position="188"/>
        <end position="208"/>
    </location>
</feature>
<feature type="compositionally biased region" description="Polar residues" evidence="1">
    <location>
        <begin position="112"/>
        <end position="133"/>
    </location>
</feature>
<protein>
    <submittedName>
        <fullName evidence="2">Uncharacterized protein</fullName>
    </submittedName>
</protein>
<reference evidence="2 3" key="1">
    <citation type="submission" date="2023-12" db="EMBL/GenBank/DDBJ databases">
        <title>Baltic Sea Cyanobacteria.</title>
        <authorList>
            <person name="Delbaje E."/>
            <person name="Fewer D.P."/>
            <person name="Shishido T.K."/>
        </authorList>
    </citation>
    <scope>NUCLEOTIDE SEQUENCE [LARGE SCALE GENOMIC DNA]</scope>
    <source>
        <strain evidence="2 3">CCNP 1315</strain>
    </source>
</reference>
<keyword evidence="3" id="KW-1185">Reference proteome</keyword>
<comment type="caution">
    <text evidence="2">The sequence shown here is derived from an EMBL/GenBank/DDBJ whole genome shotgun (WGS) entry which is preliminary data.</text>
</comment>
<organism evidence="2 3">
    <name type="scientific">Limnoraphis robusta CCNP1315</name>
    <dbReference type="NCBI Taxonomy" id="3110306"/>
    <lineage>
        <taxon>Bacteria</taxon>
        <taxon>Bacillati</taxon>
        <taxon>Cyanobacteriota</taxon>
        <taxon>Cyanophyceae</taxon>
        <taxon>Oscillatoriophycideae</taxon>
        <taxon>Oscillatoriales</taxon>
        <taxon>Sirenicapillariaceae</taxon>
        <taxon>Limnoraphis</taxon>
    </lineage>
</organism>
<feature type="compositionally biased region" description="Pro residues" evidence="1">
    <location>
        <begin position="135"/>
        <end position="161"/>
    </location>
</feature>
<dbReference type="EMBL" id="JAYGHT010000001">
    <property type="protein sequence ID" value="MEA5517427.1"/>
    <property type="molecule type" value="Genomic_DNA"/>
</dbReference>
<proteinExistence type="predicted"/>
<evidence type="ECO:0000313" key="2">
    <source>
        <dbReference type="EMBL" id="MEA5517427.1"/>
    </source>
</evidence>
<feature type="region of interest" description="Disordered" evidence="1">
    <location>
        <begin position="112"/>
        <end position="208"/>
    </location>
</feature>
<feature type="compositionally biased region" description="Low complexity" evidence="1">
    <location>
        <begin position="162"/>
        <end position="183"/>
    </location>
</feature>
<accession>A0ABU5TRE0</accession>
<dbReference type="RefSeq" id="WP_323220179.1">
    <property type="nucleotide sequence ID" value="NZ_JAYGHT010000001.1"/>
</dbReference>
<gene>
    <name evidence="2" type="ORF">VB854_00540</name>
</gene>